<dbReference type="Pfam" id="PF13476">
    <property type="entry name" value="AAA_23"/>
    <property type="match status" value="1"/>
</dbReference>
<dbReference type="AlphaFoldDB" id="A0A918DU65"/>
<dbReference type="SMART" id="SM00382">
    <property type="entry name" value="AAA"/>
    <property type="match status" value="1"/>
</dbReference>
<dbReference type="EMBL" id="BMLT01000007">
    <property type="protein sequence ID" value="GGO84028.1"/>
    <property type="molecule type" value="Genomic_DNA"/>
</dbReference>
<accession>A0A918DU65</accession>
<protein>
    <recommendedName>
        <fullName evidence="1">AAA+ ATPase domain-containing protein</fullName>
    </recommendedName>
</protein>
<evidence type="ECO:0000259" key="1">
    <source>
        <dbReference type="SMART" id="SM00382"/>
    </source>
</evidence>
<evidence type="ECO:0000313" key="3">
    <source>
        <dbReference type="Proteomes" id="UP000599578"/>
    </source>
</evidence>
<sequence>MKIKQLKLTNFRRFAEFEINFEPQLTVLVARNGAGKSSVLDAVATALGPFLTRLPKVSGINPKDTDFRVYPDGKKPPYMRIACESDGGVRWDRTEKRDQTKKTASQIPDGDGVKALNEYVDHFVDAYNEGEYFELPVFIYYGTGRGVFDVPQRTKGFGKEFSRFDSFDGSLESRTNFRRFVEYFYYLEERESKKQKEQRSFDVELPELKAIRAAVQRLMPDFSNPRGAYPAGIMVDWTVDDKKKQLRIEQLSDGYRTTLAMVMDIAARMAEANPDMQDTLDTEGVVLIDEVDLHLHPGWQQKILPELTQTFPNIQFIVSTHSPQVVTTVLPRSLRVIDWEGDVPSLVPIDFSQGAEAQLVLKQVLGVEPRPENLDIVTKLHRYQALVAQDKWDSTEAAGLRQELDRWGAEHEPELMRLDIDIRLKELDRKE</sequence>
<reference evidence="2 3" key="1">
    <citation type="journal article" date="2014" name="Int. J. Syst. Evol. Microbiol.">
        <title>Complete genome sequence of Corynebacterium casei LMG S-19264T (=DSM 44701T), isolated from a smear-ripened cheese.</title>
        <authorList>
            <consortium name="US DOE Joint Genome Institute (JGI-PGF)"/>
            <person name="Walter F."/>
            <person name="Albersmeier A."/>
            <person name="Kalinowski J."/>
            <person name="Ruckert C."/>
        </authorList>
    </citation>
    <scope>NUCLEOTIDE SEQUENCE [LARGE SCALE GENOMIC DNA]</scope>
    <source>
        <strain evidence="2 3">CGMCC 1.7286</strain>
    </source>
</reference>
<comment type="caution">
    <text evidence="2">The sequence shown here is derived from an EMBL/GenBank/DDBJ whole genome shotgun (WGS) entry which is preliminary data.</text>
</comment>
<gene>
    <name evidence="2" type="ORF">GCM10011348_29320</name>
</gene>
<dbReference type="PANTHER" id="PTHR32182">
    <property type="entry name" value="DNA REPLICATION AND REPAIR PROTEIN RECF"/>
    <property type="match status" value="1"/>
</dbReference>
<dbReference type="GO" id="GO:0006302">
    <property type="term" value="P:double-strand break repair"/>
    <property type="evidence" value="ECO:0007669"/>
    <property type="project" value="InterPro"/>
</dbReference>
<organism evidence="2 3">
    <name type="scientific">Marinobacterium nitratireducens</name>
    <dbReference type="NCBI Taxonomy" id="518897"/>
    <lineage>
        <taxon>Bacteria</taxon>
        <taxon>Pseudomonadati</taxon>
        <taxon>Pseudomonadota</taxon>
        <taxon>Gammaproteobacteria</taxon>
        <taxon>Oceanospirillales</taxon>
        <taxon>Oceanospirillaceae</taxon>
        <taxon>Marinobacterium</taxon>
    </lineage>
</organism>
<proteinExistence type="predicted"/>
<dbReference type="InterPro" id="IPR027417">
    <property type="entry name" value="P-loop_NTPase"/>
</dbReference>
<dbReference type="GO" id="GO:0016887">
    <property type="term" value="F:ATP hydrolysis activity"/>
    <property type="evidence" value="ECO:0007669"/>
    <property type="project" value="InterPro"/>
</dbReference>
<name>A0A918DU65_9GAMM</name>
<dbReference type="Gene3D" id="3.40.50.300">
    <property type="entry name" value="P-loop containing nucleotide triphosphate hydrolases"/>
    <property type="match status" value="1"/>
</dbReference>
<dbReference type="SUPFAM" id="SSF52540">
    <property type="entry name" value="P-loop containing nucleoside triphosphate hydrolases"/>
    <property type="match status" value="1"/>
</dbReference>
<feature type="domain" description="AAA+ ATPase" evidence="1">
    <location>
        <begin position="22"/>
        <end position="372"/>
    </location>
</feature>
<dbReference type="PANTHER" id="PTHR32182:SF23">
    <property type="entry name" value="ATP BINDING PROTEIN"/>
    <property type="match status" value="1"/>
</dbReference>
<dbReference type="InterPro" id="IPR003593">
    <property type="entry name" value="AAA+_ATPase"/>
</dbReference>
<dbReference type="GO" id="GO:0000731">
    <property type="term" value="P:DNA synthesis involved in DNA repair"/>
    <property type="evidence" value="ECO:0007669"/>
    <property type="project" value="TreeGrafter"/>
</dbReference>
<dbReference type="RefSeq" id="WP_188861360.1">
    <property type="nucleotide sequence ID" value="NZ_BMLT01000007.1"/>
</dbReference>
<evidence type="ECO:0000313" key="2">
    <source>
        <dbReference type="EMBL" id="GGO84028.1"/>
    </source>
</evidence>
<dbReference type="InterPro" id="IPR038729">
    <property type="entry name" value="Rad50/SbcC_AAA"/>
</dbReference>
<dbReference type="Proteomes" id="UP000599578">
    <property type="component" value="Unassembled WGS sequence"/>
</dbReference>
<keyword evidence="3" id="KW-1185">Reference proteome</keyword>